<comment type="similarity">
    <text evidence="2 5">Belongs to the glycosyl hydrolase 63 family.</text>
</comment>
<dbReference type="PANTHER" id="PTHR10412:SF20">
    <property type="entry name" value="MANNOSYL-OLIGOSACCHARIDE GLUCOSIDASE GCS1"/>
    <property type="match status" value="1"/>
</dbReference>
<organism evidence="9 10">
    <name type="scientific">Mikania micrantha</name>
    <name type="common">bitter vine</name>
    <dbReference type="NCBI Taxonomy" id="192012"/>
    <lineage>
        <taxon>Eukaryota</taxon>
        <taxon>Viridiplantae</taxon>
        <taxon>Streptophyta</taxon>
        <taxon>Embryophyta</taxon>
        <taxon>Tracheophyta</taxon>
        <taxon>Spermatophyta</taxon>
        <taxon>Magnoliopsida</taxon>
        <taxon>eudicotyledons</taxon>
        <taxon>Gunneridae</taxon>
        <taxon>Pentapetalae</taxon>
        <taxon>asterids</taxon>
        <taxon>campanulids</taxon>
        <taxon>Asterales</taxon>
        <taxon>Asteraceae</taxon>
        <taxon>Asteroideae</taxon>
        <taxon>Heliantheae alliance</taxon>
        <taxon>Eupatorieae</taxon>
        <taxon>Mikania</taxon>
    </lineage>
</organism>
<dbReference type="InterPro" id="IPR031631">
    <property type="entry name" value="Glyco_hydro_63N"/>
</dbReference>
<keyword evidence="5" id="KW-1133">Transmembrane helix</keyword>
<dbReference type="InterPro" id="IPR004888">
    <property type="entry name" value="Glycoside_hydrolase_63"/>
</dbReference>
<dbReference type="GO" id="GO:0006487">
    <property type="term" value="P:protein N-linked glycosylation"/>
    <property type="evidence" value="ECO:0007669"/>
    <property type="project" value="UniProtKB-UniRule"/>
</dbReference>
<comment type="function">
    <text evidence="5">Cleaves the distal alpha 1,2-linked glucose residue from the Glc(3)Man(9)GlcNAc(2) oligosaccharide precursor.</text>
</comment>
<dbReference type="InterPro" id="IPR031335">
    <property type="entry name" value="Glyco_hydro_63_C"/>
</dbReference>
<feature type="region of interest" description="Disordered" evidence="6">
    <location>
        <begin position="95"/>
        <end position="140"/>
    </location>
</feature>
<comment type="caution">
    <text evidence="9">The sequence shown here is derived from an EMBL/GenBank/DDBJ whole genome shotgun (WGS) entry which is preliminary data.</text>
</comment>
<dbReference type="Pfam" id="PF16923">
    <property type="entry name" value="Glyco_hydro_63N"/>
    <property type="match status" value="1"/>
</dbReference>
<evidence type="ECO:0000259" key="8">
    <source>
        <dbReference type="Pfam" id="PF16923"/>
    </source>
</evidence>
<keyword evidence="5" id="KW-0812">Transmembrane</keyword>
<feature type="domain" description="Glycosyl hydrolase family 63 C-terminal" evidence="7">
    <location>
        <begin position="448"/>
        <end position="947"/>
    </location>
</feature>
<protein>
    <recommendedName>
        <fullName evidence="5">Mannosyl-oligosaccharide glucosidase</fullName>
        <ecNumber evidence="5">3.2.1.106</ecNumber>
    </recommendedName>
</protein>
<evidence type="ECO:0000256" key="6">
    <source>
        <dbReference type="SAM" id="MobiDB-lite"/>
    </source>
</evidence>
<evidence type="ECO:0000313" key="9">
    <source>
        <dbReference type="EMBL" id="KAD0468667.1"/>
    </source>
</evidence>
<dbReference type="SUPFAM" id="SSF48208">
    <property type="entry name" value="Six-hairpin glycosidases"/>
    <property type="match status" value="1"/>
</dbReference>
<feature type="transmembrane region" description="Helical" evidence="5">
    <location>
        <begin position="148"/>
        <end position="170"/>
    </location>
</feature>
<dbReference type="EC" id="3.2.1.106" evidence="5"/>
<dbReference type="AlphaFoldDB" id="A0A5N6LCU9"/>
<evidence type="ECO:0000256" key="3">
    <source>
        <dbReference type="ARBA" id="ARBA00022801"/>
    </source>
</evidence>
<evidence type="ECO:0000256" key="2">
    <source>
        <dbReference type="ARBA" id="ARBA00010833"/>
    </source>
</evidence>
<keyword evidence="4 5" id="KW-0326">Glycosidase</keyword>
<dbReference type="InterPro" id="IPR008928">
    <property type="entry name" value="6-hairpin_glycosidase_sf"/>
</dbReference>
<name>A0A5N6LCU9_9ASTR</name>
<dbReference type="Gene3D" id="1.50.10.10">
    <property type="match status" value="1"/>
</dbReference>
<sequence length="952" mass="108354">MADLDDGKSTTGLIFFFNSAPIAWNSQKQSTVALSSIEAELWHPQLQPAKHSGCNSLKMLDLDVALSTCLQRLQWFHSPLYCHFPSPAGVHTSDELNITGNMNGGDGRKTARNRIKPSPSSVSGENQRESRNRKGSPKKRSKDQLRILDVNFVLLGFIIVASLVALFFVFRSVQLSDGDDRLPRVITPFPGPKIMDLEMFQGEQKESLYWGTYRPHVYFGVRARTPESLVAGLMWLGIKDGRYFMRHICQDADDLQTYGWTKHNGRDYGHQVLIDHGLTLTTSFLKSKVNGSGYGGDWAVQVGVQSEKISEDVPDAAHVFFYIADEGQNAISLGRSVSEIYEKSLLAYGSRADVGGWELHLKSMDNFEVHHVGLKTPHIHNLSDLVQGILGLQVRNFGHLELPDTSDDSPNILVYQVTARAPFKADIAFVTGTDIDDDRAEERVDSLTGTSLTSQLHKKENEFDDKFRKIFNPSEKLDSESLEVGKAAVGNLLGGIGYFYGQSKILFPQSSEHQSDGDSILYWPAELYTAVPSRPFFPRGFLWDEGFHQLLIWRWDTHISMDIIGHWLDLMNIDGWIPREQILGAEALSKVPEEFVNQRPSNGNPPTLFLVLQDLVCGMASNKFSVAESKDISAFFERSFGRLEAWFQWFNTTQSGKHKSSYYWHGRKESQTIFELNPKTLSSGLDDYPRASHPTDEERHLDLRCWMLLAADCMHSISEQLVKENQSWKAYKETAKLLSDFDLLNEMHFDKDHGAYFDYGNHTERVRLRRQLVQKSGNQQLSLELVREVVEEPVTRLVPHIGYISLFPFISKIIPSKSWILEKQLNIISNTSTLWTKFGLRSLSKTSSMYMKRNTEHDPPYWRGPIWMNINYLILSSLHHYSKEEGPYRERAETIYNELRGNLITNAIKNYKQTGYLWEQYDQKKGNGKGAHPFTGWTSLVVLVMAESYSEC</sequence>
<dbReference type="PANTHER" id="PTHR10412">
    <property type="entry name" value="MANNOSYL-OLIGOSACCHARIDE GLUCOSIDASE"/>
    <property type="match status" value="1"/>
</dbReference>
<comment type="subcellular location">
    <subcellularLocation>
        <location evidence="5">Endoplasmic reticulum membrane</location>
        <topology evidence="5">Single-pass type II membrane protein</topology>
    </subcellularLocation>
</comment>
<dbReference type="InterPro" id="IPR012341">
    <property type="entry name" value="6hp_glycosidase-like_sf"/>
</dbReference>
<dbReference type="GO" id="GO:0004573">
    <property type="term" value="F:Glc3Man9GlcNAc2 oligosaccharide glucosidase activity"/>
    <property type="evidence" value="ECO:0007669"/>
    <property type="project" value="UniProtKB-UniRule"/>
</dbReference>
<reference evidence="9 10" key="1">
    <citation type="submission" date="2019-05" db="EMBL/GenBank/DDBJ databases">
        <title>Mikania micrantha, genome provides insights into the molecular mechanism of rapid growth.</title>
        <authorList>
            <person name="Liu B."/>
        </authorList>
    </citation>
    <scope>NUCLEOTIDE SEQUENCE [LARGE SCALE GENOMIC DNA]</scope>
    <source>
        <strain evidence="9">NLD-2019</strain>
        <tissue evidence="9">Leaf</tissue>
    </source>
</reference>
<proteinExistence type="inferred from homology"/>
<comment type="catalytic activity">
    <reaction evidence="5">
        <text>N(4)-(alpha-D-Glc-(1-&gt;2)-alpha-D-Glc-(1-&gt;3)-alpha-D-Glc-(1-&gt;3)-alpha-D-Man-(1-&gt;2)-alpha-D-Man-(1-&gt;2)-alpha-D-Man-(1-&gt;3)-[alpha-D-Man-(1-&gt;2)-alpha-D-Man-(1-&gt;3)-[alpha-D-Man-(1-&gt;2)-alpha-D-Man-(1-&gt;6)]-alpha-D-Man-(1-&gt;6)]-beta-D-Man-(1-&gt;4)-beta-D-GlcNAc-(1-&gt;4)-beta-D-GlcNAc)-L-asparaginyl-[protein] + H2O = N(4)-(alpha-D-Glc-(1-&gt;3)-alpha-D-Glc-(1-&gt;3)-alpha-D-Man-(1-&gt;2)-alpha-D-Man-(1-&gt;2)-alpha-D-Man-(1-&gt;3)-[alpha-D-Man-(1-&gt;2)-alpha-D-Man-(1-&gt;3)-[alpha-D-Man-(1-&gt;2)-alpha-D-Man-(1-&gt;6)]-alpha-D-Man-(1-&gt;6)]-beta-D-Man-(1-&gt;4)-beta-D-GlcNAc-(1-&gt;4)-beta-D-GlcNAc)-L-asparaginyl-[protein] + beta-D-glucose</text>
        <dbReference type="Rhea" id="RHEA:55988"/>
        <dbReference type="Rhea" id="RHEA-COMP:12806"/>
        <dbReference type="Rhea" id="RHEA-COMP:14355"/>
        <dbReference type="ChEBI" id="CHEBI:15377"/>
        <dbReference type="ChEBI" id="CHEBI:15903"/>
        <dbReference type="ChEBI" id="CHEBI:59082"/>
        <dbReference type="ChEBI" id="CHEBI:132537"/>
        <dbReference type="EC" id="3.2.1.106"/>
    </reaction>
</comment>
<keyword evidence="10" id="KW-1185">Reference proteome</keyword>
<comment type="pathway">
    <text evidence="1">Glycan metabolism; N-glycan degradation.</text>
</comment>
<dbReference type="Proteomes" id="UP000326396">
    <property type="component" value="Unassembled WGS sequence"/>
</dbReference>
<dbReference type="GO" id="GO:0009311">
    <property type="term" value="P:oligosaccharide metabolic process"/>
    <property type="evidence" value="ECO:0007669"/>
    <property type="project" value="UniProtKB-UniRule"/>
</dbReference>
<dbReference type="EMBL" id="SZYD01001655">
    <property type="protein sequence ID" value="KAD0468667.1"/>
    <property type="molecule type" value="Genomic_DNA"/>
</dbReference>
<dbReference type="Pfam" id="PF03200">
    <property type="entry name" value="Glyco_hydro_63"/>
    <property type="match status" value="1"/>
</dbReference>
<dbReference type="InterPro" id="IPR038518">
    <property type="entry name" value="Glyco_hydro_63N_sf"/>
</dbReference>
<evidence type="ECO:0000259" key="7">
    <source>
        <dbReference type="Pfam" id="PF03200"/>
    </source>
</evidence>
<keyword evidence="5" id="KW-0256">Endoplasmic reticulum</keyword>
<dbReference type="GO" id="GO:0005789">
    <property type="term" value="C:endoplasmic reticulum membrane"/>
    <property type="evidence" value="ECO:0007669"/>
    <property type="project" value="UniProtKB-SubCell"/>
</dbReference>
<dbReference type="Gene3D" id="2.70.98.110">
    <property type="entry name" value="Glycosyl hydrolase family 63, N-terminal domain"/>
    <property type="match status" value="1"/>
</dbReference>
<feature type="domain" description="Glycosyl hydrolase family 63 N-terminal" evidence="8">
    <location>
        <begin position="207"/>
        <end position="368"/>
    </location>
</feature>
<dbReference type="FunFam" id="2.70.98.110:FF:000002">
    <property type="entry name" value="Mannosyl-oligosaccharide glucosidase GCS1"/>
    <property type="match status" value="1"/>
</dbReference>
<dbReference type="FunFam" id="1.50.10.10:FF:000009">
    <property type="entry name" value="mannosyl-oligosaccharide glucosidase"/>
    <property type="match status" value="1"/>
</dbReference>
<gene>
    <name evidence="9" type="ORF">E3N88_44221</name>
</gene>
<dbReference type="OrthoDB" id="410058at2759"/>
<evidence type="ECO:0000256" key="5">
    <source>
        <dbReference type="RuleBase" id="RU368089"/>
    </source>
</evidence>
<evidence type="ECO:0000256" key="4">
    <source>
        <dbReference type="ARBA" id="ARBA00023295"/>
    </source>
</evidence>
<evidence type="ECO:0000313" key="10">
    <source>
        <dbReference type="Proteomes" id="UP000326396"/>
    </source>
</evidence>
<evidence type="ECO:0000256" key="1">
    <source>
        <dbReference type="ARBA" id="ARBA00004740"/>
    </source>
</evidence>
<keyword evidence="5" id="KW-0472">Membrane</keyword>
<accession>A0A5N6LCU9</accession>
<keyword evidence="3 5" id="KW-0378">Hydrolase</keyword>